<protein>
    <submittedName>
        <fullName evidence="2">Uncharacterized protein</fullName>
    </submittedName>
</protein>
<dbReference type="PANTHER" id="PTHR31458">
    <property type="entry name" value="POLYGALACTURONASE 1 BETA-LIKE PROTEIN 2"/>
    <property type="match status" value="1"/>
</dbReference>
<keyword evidence="3" id="KW-1185">Reference proteome</keyword>
<dbReference type="InterPro" id="IPR051897">
    <property type="entry name" value="PG-associated_BURP"/>
</dbReference>
<proteinExistence type="predicted"/>
<dbReference type="PANTHER" id="PTHR31458:SF9">
    <property type="entry name" value="POLYGALACTURONASE-1 NON-CATALYTIC SUBUNIT BETA"/>
    <property type="match status" value="1"/>
</dbReference>
<sequence>MLGHTPIIHFIFLFFSLSFFHGFIATIGSKEITETQEYSFKLKTNPFSPKASLIRHWNTRISNNLPNSIPNFFLSKASPLTPQHYANLVNLLKQKPLSANFHNSLCSTPYLFCSFDHPNQYYQSKKNTKDDANFAVYSNKKFAAYGYLLKYVHTETQRILRSL</sequence>
<dbReference type="EMBL" id="OX451737">
    <property type="protein sequence ID" value="CAI8597991.1"/>
    <property type="molecule type" value="Genomic_DNA"/>
</dbReference>
<feature type="transmembrane region" description="Helical" evidence="1">
    <location>
        <begin position="6"/>
        <end position="27"/>
    </location>
</feature>
<name>A0AAV0ZJ85_VICFA</name>
<keyword evidence="1" id="KW-0472">Membrane</keyword>
<reference evidence="2 3" key="1">
    <citation type="submission" date="2023-01" db="EMBL/GenBank/DDBJ databases">
        <authorList>
            <person name="Kreplak J."/>
        </authorList>
    </citation>
    <scope>NUCLEOTIDE SEQUENCE [LARGE SCALE GENOMIC DNA]</scope>
</reference>
<dbReference type="AlphaFoldDB" id="A0AAV0ZJ85"/>
<gene>
    <name evidence="2" type="ORF">VFH_II106960</name>
</gene>
<evidence type="ECO:0000313" key="2">
    <source>
        <dbReference type="EMBL" id="CAI8597991.1"/>
    </source>
</evidence>
<dbReference type="Proteomes" id="UP001157006">
    <property type="component" value="Chromosome 2"/>
</dbReference>
<evidence type="ECO:0000256" key="1">
    <source>
        <dbReference type="SAM" id="Phobius"/>
    </source>
</evidence>
<keyword evidence="1" id="KW-0812">Transmembrane</keyword>
<organism evidence="2 3">
    <name type="scientific">Vicia faba</name>
    <name type="common">Broad bean</name>
    <name type="synonym">Faba vulgaris</name>
    <dbReference type="NCBI Taxonomy" id="3906"/>
    <lineage>
        <taxon>Eukaryota</taxon>
        <taxon>Viridiplantae</taxon>
        <taxon>Streptophyta</taxon>
        <taxon>Embryophyta</taxon>
        <taxon>Tracheophyta</taxon>
        <taxon>Spermatophyta</taxon>
        <taxon>Magnoliopsida</taxon>
        <taxon>eudicotyledons</taxon>
        <taxon>Gunneridae</taxon>
        <taxon>Pentapetalae</taxon>
        <taxon>rosids</taxon>
        <taxon>fabids</taxon>
        <taxon>Fabales</taxon>
        <taxon>Fabaceae</taxon>
        <taxon>Papilionoideae</taxon>
        <taxon>50 kb inversion clade</taxon>
        <taxon>NPAAA clade</taxon>
        <taxon>Hologalegina</taxon>
        <taxon>IRL clade</taxon>
        <taxon>Fabeae</taxon>
        <taxon>Vicia</taxon>
    </lineage>
</organism>
<keyword evidence="1" id="KW-1133">Transmembrane helix</keyword>
<accession>A0AAV0ZJ85</accession>
<evidence type="ECO:0000313" key="3">
    <source>
        <dbReference type="Proteomes" id="UP001157006"/>
    </source>
</evidence>